<comment type="caution">
    <text evidence="3">The sequence shown here is derived from an EMBL/GenBank/DDBJ whole genome shotgun (WGS) entry which is preliminary data.</text>
</comment>
<accession>A0A8H6IAK5</accession>
<proteinExistence type="predicted"/>
<evidence type="ECO:0000313" key="4">
    <source>
        <dbReference type="Proteomes" id="UP000521943"/>
    </source>
</evidence>
<evidence type="ECO:0000256" key="2">
    <source>
        <dbReference type="SAM" id="Phobius"/>
    </source>
</evidence>
<feature type="transmembrane region" description="Helical" evidence="2">
    <location>
        <begin position="70"/>
        <end position="97"/>
    </location>
</feature>
<reference evidence="3 4" key="1">
    <citation type="submission" date="2020-07" db="EMBL/GenBank/DDBJ databases">
        <title>Comparative genomics of pyrophilous fungi reveals a link between fire events and developmental genes.</title>
        <authorList>
            <consortium name="DOE Joint Genome Institute"/>
            <person name="Steindorff A.S."/>
            <person name="Carver A."/>
            <person name="Calhoun S."/>
            <person name="Stillman K."/>
            <person name="Liu H."/>
            <person name="Lipzen A."/>
            <person name="Pangilinan J."/>
            <person name="Labutti K."/>
            <person name="Bruns T.D."/>
            <person name="Grigoriev I.V."/>
        </authorList>
    </citation>
    <scope>NUCLEOTIDE SEQUENCE [LARGE SCALE GENOMIC DNA]</scope>
    <source>
        <strain evidence="3 4">CBS 144469</strain>
    </source>
</reference>
<protein>
    <submittedName>
        <fullName evidence="3">Uncharacterized protein</fullName>
    </submittedName>
</protein>
<keyword evidence="2" id="KW-0812">Transmembrane</keyword>
<dbReference type="Proteomes" id="UP000521943">
    <property type="component" value="Unassembled WGS sequence"/>
</dbReference>
<evidence type="ECO:0000256" key="1">
    <source>
        <dbReference type="SAM" id="MobiDB-lite"/>
    </source>
</evidence>
<organism evidence="3 4">
    <name type="scientific">Ephemerocybe angulata</name>
    <dbReference type="NCBI Taxonomy" id="980116"/>
    <lineage>
        <taxon>Eukaryota</taxon>
        <taxon>Fungi</taxon>
        <taxon>Dikarya</taxon>
        <taxon>Basidiomycota</taxon>
        <taxon>Agaricomycotina</taxon>
        <taxon>Agaricomycetes</taxon>
        <taxon>Agaricomycetidae</taxon>
        <taxon>Agaricales</taxon>
        <taxon>Agaricineae</taxon>
        <taxon>Psathyrellaceae</taxon>
        <taxon>Ephemerocybe</taxon>
    </lineage>
</organism>
<keyword evidence="4" id="KW-1185">Reference proteome</keyword>
<feature type="region of interest" description="Disordered" evidence="1">
    <location>
        <begin position="141"/>
        <end position="162"/>
    </location>
</feature>
<name>A0A8H6IAK5_9AGAR</name>
<dbReference type="EMBL" id="JACGCI010000008">
    <property type="protein sequence ID" value="KAF6761966.1"/>
    <property type="molecule type" value="Genomic_DNA"/>
</dbReference>
<sequence>MQVGWNQVSVSTTPPFVVEERFPMGPEDSEGVHRIKENQGLYAGMRWGLRTKSHWALTGSNHKCGSGPSIVLVVIPVVLSAVVAAVSSATTSMLSFLGPLGVRKGQASEDTRQASQALCTFSALGENSPSPGTFIRLVSPSPKNPMTIHRTPPVHESYLHPK</sequence>
<keyword evidence="2" id="KW-1133">Transmembrane helix</keyword>
<gene>
    <name evidence="3" type="ORF">DFP72DRAFT_592611</name>
</gene>
<keyword evidence="2" id="KW-0472">Membrane</keyword>
<dbReference type="AlphaFoldDB" id="A0A8H6IAK5"/>
<evidence type="ECO:0000313" key="3">
    <source>
        <dbReference type="EMBL" id="KAF6761966.1"/>
    </source>
</evidence>